<organism evidence="1 2">
    <name type="scientific">Phytophthora palmivora</name>
    <dbReference type="NCBI Taxonomy" id="4796"/>
    <lineage>
        <taxon>Eukaryota</taxon>
        <taxon>Sar</taxon>
        <taxon>Stramenopiles</taxon>
        <taxon>Oomycota</taxon>
        <taxon>Peronosporomycetes</taxon>
        <taxon>Peronosporales</taxon>
        <taxon>Peronosporaceae</taxon>
        <taxon>Phytophthora</taxon>
    </lineage>
</organism>
<keyword evidence="1" id="KW-0547">Nucleotide-binding</keyword>
<dbReference type="EMBL" id="NCKW01015870">
    <property type="protein sequence ID" value="POM61631.1"/>
    <property type="molecule type" value="Genomic_DNA"/>
</dbReference>
<evidence type="ECO:0000313" key="2">
    <source>
        <dbReference type="Proteomes" id="UP000237271"/>
    </source>
</evidence>
<evidence type="ECO:0000313" key="1">
    <source>
        <dbReference type="EMBL" id="POM61631.1"/>
    </source>
</evidence>
<protein>
    <submittedName>
        <fullName evidence="1">ATP-binding cassette (ABC) Superfamily</fullName>
    </submittedName>
</protein>
<dbReference type="GO" id="GO:0005524">
    <property type="term" value="F:ATP binding"/>
    <property type="evidence" value="ECO:0007669"/>
    <property type="project" value="UniProtKB-KW"/>
</dbReference>
<sequence>MFLANLSTPRGLNHGRTSRGAYEHASVQNESRFVEDIEVARNPLVSQSNWKNVVDFPRPENTTTHSQAEDQFWRWVSLKIFTVHELKELRVDRPLSYVLDQLDLCIEFAHLIAKR</sequence>
<proteinExistence type="predicted"/>
<comment type="caution">
    <text evidence="1">The sequence shown here is derived from an EMBL/GenBank/DDBJ whole genome shotgun (WGS) entry which is preliminary data.</text>
</comment>
<dbReference type="OrthoDB" id="126917at2759"/>
<gene>
    <name evidence="1" type="ORF">PHPALM_29327</name>
</gene>
<accession>A0A2P4X7W2</accession>
<dbReference type="AlphaFoldDB" id="A0A2P4X7W2"/>
<keyword evidence="2" id="KW-1185">Reference proteome</keyword>
<reference evidence="1 2" key="1">
    <citation type="journal article" date="2017" name="Genome Biol. Evol.">
        <title>Phytophthora megakarya and P. palmivora, closely related causal agents of cacao black pod rot, underwent increases in genome sizes and gene numbers by different mechanisms.</title>
        <authorList>
            <person name="Ali S.S."/>
            <person name="Shao J."/>
            <person name="Lary D.J."/>
            <person name="Kronmiller B."/>
            <person name="Shen D."/>
            <person name="Strem M.D."/>
            <person name="Amoako-Attah I."/>
            <person name="Akrofi A.Y."/>
            <person name="Begoude B.A."/>
            <person name="Ten Hoopen G.M."/>
            <person name="Coulibaly K."/>
            <person name="Kebe B.I."/>
            <person name="Melnick R.L."/>
            <person name="Guiltinan M.J."/>
            <person name="Tyler B.M."/>
            <person name="Meinhardt L.W."/>
            <person name="Bailey B.A."/>
        </authorList>
    </citation>
    <scope>NUCLEOTIDE SEQUENCE [LARGE SCALE GENOMIC DNA]</scope>
    <source>
        <strain evidence="2">sbr112.9</strain>
    </source>
</reference>
<dbReference type="Proteomes" id="UP000237271">
    <property type="component" value="Unassembled WGS sequence"/>
</dbReference>
<name>A0A2P4X7W2_9STRA</name>
<keyword evidence="1" id="KW-0067">ATP-binding</keyword>